<evidence type="ECO:0000256" key="1">
    <source>
        <dbReference type="SAM" id="MobiDB-lite"/>
    </source>
</evidence>
<sequence length="139" mass="16104">MGLSDNNQTLQRFMHIFFLSAEGFVANKFYVHNDDFRYQDEIFDGFVTEPQEESKEEVEEPKKRQQIPEVIPDDSGNFYKTISYDMEEPFEELVTEPELEQEPVSEIQEEKSEPVLQEPAPEDAQKISSPAPINIAQTV</sequence>
<comment type="caution">
    <text evidence="3">The sequence shown here is derived from an EMBL/GenBank/DDBJ whole genome shotgun (WGS) entry which is preliminary data.</text>
</comment>
<accession>A0AA41T7E8</accession>
<keyword evidence="4" id="KW-1185">Reference proteome</keyword>
<feature type="domain" description="NTF2" evidence="2">
    <location>
        <begin position="1"/>
        <end position="38"/>
    </location>
</feature>
<dbReference type="Gene3D" id="3.10.450.50">
    <property type="match status" value="1"/>
</dbReference>
<proteinExistence type="predicted"/>
<dbReference type="Proteomes" id="UP001166674">
    <property type="component" value="Unassembled WGS sequence"/>
</dbReference>
<evidence type="ECO:0000313" key="3">
    <source>
        <dbReference type="EMBL" id="MBZ3887701.1"/>
    </source>
</evidence>
<name>A0AA41T7E8_SCICA</name>
<dbReference type="AlphaFoldDB" id="A0AA41T7E8"/>
<protein>
    <submittedName>
        <fullName evidence="3">Ras GTPase-activating protein-binding protein 1</fullName>
    </submittedName>
</protein>
<gene>
    <name evidence="3" type="ORF">SUZIE_194270</name>
</gene>
<evidence type="ECO:0000259" key="2">
    <source>
        <dbReference type="PROSITE" id="PS50177"/>
    </source>
</evidence>
<reference evidence="3" key="1">
    <citation type="submission" date="2020-03" db="EMBL/GenBank/DDBJ databases">
        <title>Studies in the Genomics of Life Span.</title>
        <authorList>
            <person name="Glass D."/>
        </authorList>
    </citation>
    <scope>NUCLEOTIDE SEQUENCE</scope>
    <source>
        <strain evidence="3">SUZIE</strain>
        <tissue evidence="3">Muscle</tissue>
    </source>
</reference>
<dbReference type="PROSITE" id="PS50177">
    <property type="entry name" value="NTF2_DOMAIN"/>
    <property type="match status" value="1"/>
</dbReference>
<organism evidence="3 4">
    <name type="scientific">Sciurus carolinensis</name>
    <name type="common">Eastern gray squirrel</name>
    <dbReference type="NCBI Taxonomy" id="30640"/>
    <lineage>
        <taxon>Eukaryota</taxon>
        <taxon>Metazoa</taxon>
        <taxon>Chordata</taxon>
        <taxon>Craniata</taxon>
        <taxon>Vertebrata</taxon>
        <taxon>Euteleostomi</taxon>
        <taxon>Mammalia</taxon>
        <taxon>Eutheria</taxon>
        <taxon>Euarchontoglires</taxon>
        <taxon>Glires</taxon>
        <taxon>Rodentia</taxon>
        <taxon>Sciuromorpha</taxon>
        <taxon>Sciuridae</taxon>
        <taxon>Sciurinae</taxon>
        <taxon>Sciurini</taxon>
        <taxon>Sciurus</taxon>
    </lineage>
</organism>
<dbReference type="EMBL" id="JAATJV010417899">
    <property type="protein sequence ID" value="MBZ3887701.1"/>
    <property type="molecule type" value="Genomic_DNA"/>
</dbReference>
<evidence type="ECO:0000313" key="4">
    <source>
        <dbReference type="Proteomes" id="UP001166674"/>
    </source>
</evidence>
<feature type="region of interest" description="Disordered" evidence="1">
    <location>
        <begin position="49"/>
        <end position="72"/>
    </location>
</feature>
<dbReference type="InterPro" id="IPR018222">
    <property type="entry name" value="Nuclear_transport_factor_2_euk"/>
</dbReference>
<feature type="region of interest" description="Disordered" evidence="1">
    <location>
        <begin position="93"/>
        <end position="139"/>
    </location>
</feature>
<feature type="compositionally biased region" description="Acidic residues" evidence="1">
    <location>
        <begin position="93"/>
        <end position="103"/>
    </location>
</feature>
<feature type="compositionally biased region" description="Acidic residues" evidence="1">
    <location>
        <begin position="50"/>
        <end position="59"/>
    </location>
</feature>